<organism evidence="2">
    <name type="scientific">Daucus carota subsp. sativus</name>
    <name type="common">Carrot</name>
    <dbReference type="NCBI Taxonomy" id="79200"/>
    <lineage>
        <taxon>Eukaryota</taxon>
        <taxon>Viridiplantae</taxon>
        <taxon>Streptophyta</taxon>
        <taxon>Embryophyta</taxon>
        <taxon>Tracheophyta</taxon>
        <taxon>Spermatophyta</taxon>
        <taxon>Magnoliopsida</taxon>
        <taxon>eudicotyledons</taxon>
        <taxon>Gunneridae</taxon>
        <taxon>Pentapetalae</taxon>
        <taxon>asterids</taxon>
        <taxon>campanulids</taxon>
        <taxon>Apiales</taxon>
        <taxon>Apiaceae</taxon>
        <taxon>Apioideae</taxon>
        <taxon>Scandiceae</taxon>
        <taxon>Daucinae</taxon>
        <taxon>Daucus</taxon>
        <taxon>Daucus sect. Daucus</taxon>
    </lineage>
</organism>
<proteinExistence type="predicted"/>
<gene>
    <name evidence="2" type="ORF">DCAR_009929</name>
</gene>
<keyword evidence="1" id="KW-0472">Membrane</keyword>
<dbReference type="Gramene" id="KZN01175">
    <property type="protein sequence ID" value="KZN01175"/>
    <property type="gene ID" value="DCAR_009929"/>
</dbReference>
<reference evidence="2" key="1">
    <citation type="journal article" date="2016" name="Nat. Genet.">
        <title>A high-quality carrot genome assembly provides new insights into carotenoid accumulation and asterid genome evolution.</title>
        <authorList>
            <person name="Iorizzo M."/>
            <person name="Ellison S."/>
            <person name="Senalik D."/>
            <person name="Zeng P."/>
            <person name="Satapoomin P."/>
            <person name="Huang J."/>
            <person name="Bowman M."/>
            <person name="Iovene M."/>
            <person name="Sanseverino W."/>
            <person name="Cavagnaro P."/>
            <person name="Yildiz M."/>
            <person name="Macko-Podgorni A."/>
            <person name="Moranska E."/>
            <person name="Grzebelus E."/>
            <person name="Grzebelus D."/>
            <person name="Ashrafi H."/>
            <person name="Zheng Z."/>
            <person name="Cheng S."/>
            <person name="Spooner D."/>
            <person name="Van Deynze A."/>
            <person name="Simon P."/>
        </authorList>
    </citation>
    <scope>NUCLEOTIDE SEQUENCE [LARGE SCALE GENOMIC DNA]</scope>
    <source>
        <tissue evidence="2">Leaf</tissue>
    </source>
</reference>
<feature type="transmembrane region" description="Helical" evidence="1">
    <location>
        <begin position="64"/>
        <end position="84"/>
    </location>
</feature>
<keyword evidence="1" id="KW-1133">Transmembrane helix</keyword>
<name>A0A161WR80_DAUCS</name>
<sequence length="94" mass="11036">MTTIVFLKDRGPVVQNRVNMQFIFLGEGLHKIPITRHPLQRWPMKLAQFYCSFGENSVMPWNEVILFISTIAWCHIITTVMLFWRNSPKLQADS</sequence>
<keyword evidence="1" id="KW-0812">Transmembrane</keyword>
<accession>A0A161WR80</accession>
<protein>
    <submittedName>
        <fullName evidence="2">Uncharacterized protein</fullName>
    </submittedName>
</protein>
<evidence type="ECO:0000256" key="1">
    <source>
        <dbReference type="SAM" id="Phobius"/>
    </source>
</evidence>
<comment type="caution">
    <text evidence="2">The sequence shown here is derived from an EMBL/GenBank/DDBJ whole genome shotgun (WGS) entry which is preliminary data.</text>
</comment>
<dbReference type="EMBL" id="LNRQ01000003">
    <property type="protein sequence ID" value="KZN01175.1"/>
    <property type="molecule type" value="Genomic_DNA"/>
</dbReference>
<evidence type="ECO:0000313" key="2">
    <source>
        <dbReference type="EMBL" id="KZN01175.1"/>
    </source>
</evidence>
<dbReference type="AlphaFoldDB" id="A0A161WR80"/>